<keyword evidence="1" id="KW-0813">Transport</keyword>
<dbReference type="Gene3D" id="1.10.3520.10">
    <property type="entry name" value="Glycolipid transfer protein"/>
    <property type="match status" value="1"/>
</dbReference>
<organism evidence="3 4">
    <name type="scientific">Symbiodinium natans</name>
    <dbReference type="NCBI Taxonomy" id="878477"/>
    <lineage>
        <taxon>Eukaryota</taxon>
        <taxon>Sar</taxon>
        <taxon>Alveolata</taxon>
        <taxon>Dinophyceae</taxon>
        <taxon>Suessiales</taxon>
        <taxon>Symbiodiniaceae</taxon>
        <taxon>Symbiodinium</taxon>
    </lineage>
</organism>
<dbReference type="OrthoDB" id="205255at2759"/>
<reference evidence="3" key="1">
    <citation type="submission" date="2021-02" db="EMBL/GenBank/DDBJ databases">
        <authorList>
            <person name="Dougan E. K."/>
            <person name="Rhodes N."/>
            <person name="Thang M."/>
            <person name="Chan C."/>
        </authorList>
    </citation>
    <scope>NUCLEOTIDE SEQUENCE</scope>
</reference>
<proteinExistence type="predicted"/>
<dbReference type="GO" id="GO:1902387">
    <property type="term" value="F:ceramide 1-phosphate binding"/>
    <property type="evidence" value="ECO:0007669"/>
    <property type="project" value="TreeGrafter"/>
</dbReference>
<feature type="domain" description="Glycolipid transfer protein" evidence="2">
    <location>
        <begin position="150"/>
        <end position="292"/>
    </location>
</feature>
<dbReference type="InterPro" id="IPR014830">
    <property type="entry name" value="Glycolipid_transfer_prot_dom"/>
</dbReference>
<dbReference type="GO" id="GO:0005829">
    <property type="term" value="C:cytosol"/>
    <property type="evidence" value="ECO:0007669"/>
    <property type="project" value="TreeGrafter"/>
</dbReference>
<evidence type="ECO:0000259" key="2">
    <source>
        <dbReference type="Pfam" id="PF08718"/>
    </source>
</evidence>
<evidence type="ECO:0000313" key="3">
    <source>
        <dbReference type="EMBL" id="CAE7292275.1"/>
    </source>
</evidence>
<name>A0A812NHB3_9DINO</name>
<sequence length="335" mass="37105">MLLKSWPSLRWLCPCLCHPSAEQGRGAVPSVRRQEQCAFCAGKEVVYRDRDGLFANLDGAGDYDIVKCPHCQGAAVWIECCHEPTKKRPGILKRGDRKIEWFELWRTPSIAAEGLEGTLESSTGSPVGFGLARERCQEALCLQGGRAEDVKMRPFLEAASIYITVLGQLGTAASAVVAEIDKNLRGVQQFFSLEPQRRSSLRGFLEAEKASGRHQPDEPCRCQIADPSGAMQLQWLLRGLGFYARFLQLQLEEHPDAAMKAYSENLEEYHSTFTAFTFRLLLASMPTKDALCRLPAFSSPGAAAEASLAAAELSALVRAMVKICQEQQLWQSHRV</sequence>
<dbReference type="Pfam" id="PF08718">
    <property type="entry name" value="GLTP"/>
    <property type="match status" value="1"/>
</dbReference>
<gene>
    <name evidence="3" type="primary">Gltp</name>
    <name evidence="3" type="ORF">SNAT2548_LOCUS15408</name>
</gene>
<dbReference type="EMBL" id="CAJNDS010001957">
    <property type="protein sequence ID" value="CAE7292275.1"/>
    <property type="molecule type" value="Genomic_DNA"/>
</dbReference>
<dbReference type="PANTHER" id="PTHR10219:SF25">
    <property type="entry name" value="PLECKSTRIN HOMOLOGY DOMAIN-CONTAINING FAMILY A MEMBER 8"/>
    <property type="match status" value="1"/>
</dbReference>
<protein>
    <submittedName>
        <fullName evidence="3">Gltp protein</fullName>
    </submittedName>
</protein>
<dbReference type="AlphaFoldDB" id="A0A812NHB3"/>
<comment type="caution">
    <text evidence="3">The sequence shown here is derived from an EMBL/GenBank/DDBJ whole genome shotgun (WGS) entry which is preliminary data.</text>
</comment>
<evidence type="ECO:0000313" key="4">
    <source>
        <dbReference type="Proteomes" id="UP000604046"/>
    </source>
</evidence>
<keyword evidence="4" id="KW-1185">Reference proteome</keyword>
<dbReference type="GO" id="GO:0016020">
    <property type="term" value="C:membrane"/>
    <property type="evidence" value="ECO:0007669"/>
    <property type="project" value="TreeGrafter"/>
</dbReference>
<dbReference type="Proteomes" id="UP000604046">
    <property type="component" value="Unassembled WGS sequence"/>
</dbReference>
<dbReference type="GO" id="GO:1902388">
    <property type="term" value="F:ceramide 1-phosphate transfer activity"/>
    <property type="evidence" value="ECO:0007669"/>
    <property type="project" value="TreeGrafter"/>
</dbReference>
<evidence type="ECO:0000256" key="1">
    <source>
        <dbReference type="ARBA" id="ARBA00022448"/>
    </source>
</evidence>
<dbReference type="PANTHER" id="PTHR10219">
    <property type="entry name" value="GLYCOLIPID TRANSFER PROTEIN-RELATED"/>
    <property type="match status" value="1"/>
</dbReference>
<dbReference type="InterPro" id="IPR036497">
    <property type="entry name" value="GLTP_sf"/>
</dbReference>
<accession>A0A812NHB3</accession>
<dbReference type="SUPFAM" id="SSF110004">
    <property type="entry name" value="Glycolipid transfer protein, GLTP"/>
    <property type="match status" value="1"/>
</dbReference>